<keyword evidence="1" id="KW-1133">Transmembrane helix</keyword>
<dbReference type="PATRIC" id="fig|1036673.3.peg.6725"/>
<keyword evidence="1" id="KW-0812">Transmembrane</keyword>
<dbReference type="EMBL" id="CP002869">
    <property type="protein sequence ID" value="AEI45720.1"/>
    <property type="molecule type" value="Genomic_DNA"/>
</dbReference>
<dbReference type="Pfam" id="PF11104">
    <property type="entry name" value="PilM_2"/>
    <property type="match status" value="1"/>
</dbReference>
<dbReference type="InterPro" id="IPR005883">
    <property type="entry name" value="PilM"/>
</dbReference>
<dbReference type="PANTHER" id="PTHR32432:SF3">
    <property type="entry name" value="ETHANOLAMINE UTILIZATION PROTEIN EUTJ"/>
    <property type="match status" value="1"/>
</dbReference>
<protein>
    <submittedName>
        <fullName evidence="2">Fimbrial assembly family protein</fullName>
    </submittedName>
</protein>
<dbReference type="InterPro" id="IPR043129">
    <property type="entry name" value="ATPase_NBD"/>
</dbReference>
<sequence length="552" mass="59891">MMLPFGGKQIGITVDSGGFRYIQVKKNKASAANHSMLKLPQGTIVEDQIVDEELLRQEVQRWVHQEKLKGASAILSIPTSQIIIRRMKIGSTKASELRGLVELEVETALRLPFEDPVYDYIPVDSDEESTTVLVYAASRKLIDSYVNVLEEAGVKVKDAEISAFALARAIQAQQFEKLEETMLISLDETQLEIYLFHNGNPVFMRTISLQDPYAMDPFAADHSQGLTPDQIPEITAELSRILSFYQYSIREGASRIVDIIVTGTGEGRMQLFEGLKAAMTEISVRTFDFDAYSDKTSAAGGDGLNPYGIGIGLALQDKTTKRINLLPGSRKDPRRALRIAVTTTLLLAWTAGAAGITYVYLDNQKQIDADLETIHELNAKQAAVQAQLKQLSGTGENPAGAVEAISAAKVDVSKTITAVADVIPQGGLIYSLAYKGEEKLNITIDFKSMDDASVYLGKLRELPFGAASFMQSITAVSYSEESQTVPPRPAPGAPITVTDPAQGDGMVVTPPPAAPPAQVKKVVNTTYRAVYTVAEEAEEGQKGEGANAKQTK</sequence>
<dbReference type="RefSeq" id="WP_013920861.1">
    <property type="nucleotide sequence ID" value="NC_015690.1"/>
</dbReference>
<feature type="transmembrane region" description="Helical" evidence="1">
    <location>
        <begin position="339"/>
        <end position="361"/>
    </location>
</feature>
<dbReference type="Gene3D" id="3.30.420.40">
    <property type="match status" value="1"/>
</dbReference>
<reference evidence="2 3" key="2">
    <citation type="journal article" date="2013" name="Genome Announc.">
        <title>Genome Sequence of Growth-Improving Paenibacillus mucilaginosus Strain KNP414.</title>
        <authorList>
            <person name="Lu J.J."/>
            <person name="Wang J.F."/>
            <person name="Hu X.F."/>
        </authorList>
    </citation>
    <scope>NUCLEOTIDE SEQUENCE [LARGE SCALE GENOMIC DNA]</scope>
    <source>
        <strain evidence="2 3">KNP414</strain>
    </source>
</reference>
<evidence type="ECO:0000256" key="1">
    <source>
        <dbReference type="SAM" id="Phobius"/>
    </source>
</evidence>
<dbReference type="KEGG" id="pms:KNP414_07210"/>
<keyword evidence="1" id="KW-0472">Membrane</keyword>
<dbReference type="HOGENOM" id="CLU_498601_0_0_9"/>
<gene>
    <name evidence="2" type="ordered locus">KNP414_07210</name>
</gene>
<dbReference type="SUPFAM" id="SSF53067">
    <property type="entry name" value="Actin-like ATPase domain"/>
    <property type="match status" value="1"/>
</dbReference>
<proteinExistence type="predicted"/>
<dbReference type="InterPro" id="IPR050696">
    <property type="entry name" value="FtsA/MreB"/>
</dbReference>
<reference evidence="3" key="1">
    <citation type="submission" date="2011-06" db="EMBL/GenBank/DDBJ databases">
        <title>Complete genome sequence of Paenibacillus mucilaginosus KNP414.</title>
        <authorList>
            <person name="Wang J."/>
            <person name="Hu S."/>
            <person name="Hu X."/>
            <person name="Zhang B."/>
            <person name="Dong D."/>
            <person name="Zhang S."/>
            <person name="Zhao K."/>
            <person name="Wu D."/>
        </authorList>
    </citation>
    <scope>NUCLEOTIDE SEQUENCE [LARGE SCALE GENOMIC DNA]</scope>
    <source>
        <strain evidence="3">KNP414</strain>
    </source>
</reference>
<evidence type="ECO:0000313" key="2">
    <source>
        <dbReference type="EMBL" id="AEI45720.1"/>
    </source>
</evidence>
<dbReference type="AlphaFoldDB" id="F8FN50"/>
<name>F8FN50_PAEMK</name>
<dbReference type="PANTHER" id="PTHR32432">
    <property type="entry name" value="CELL DIVISION PROTEIN FTSA-RELATED"/>
    <property type="match status" value="1"/>
</dbReference>
<evidence type="ECO:0000313" key="3">
    <source>
        <dbReference type="Proteomes" id="UP000006620"/>
    </source>
</evidence>
<accession>F8FN50</accession>
<organism evidence="2 3">
    <name type="scientific">Paenibacillus mucilaginosus (strain KNP414)</name>
    <dbReference type="NCBI Taxonomy" id="1036673"/>
    <lineage>
        <taxon>Bacteria</taxon>
        <taxon>Bacillati</taxon>
        <taxon>Bacillota</taxon>
        <taxon>Bacilli</taxon>
        <taxon>Bacillales</taxon>
        <taxon>Paenibacillaceae</taxon>
        <taxon>Paenibacillus</taxon>
    </lineage>
</organism>
<dbReference type="Proteomes" id="UP000006620">
    <property type="component" value="Chromosome"/>
</dbReference>